<gene>
    <name evidence="2" type="ORF">SPAR_03626</name>
</gene>
<accession>A0A1R1SRL0</accession>
<feature type="region of interest" description="Disordered" evidence="1">
    <location>
        <begin position="22"/>
        <end position="49"/>
    </location>
</feature>
<dbReference type="EMBL" id="ASQP01000056">
    <property type="protein sequence ID" value="OMI40915.1"/>
    <property type="molecule type" value="Genomic_DNA"/>
</dbReference>
<dbReference type="STRING" id="67365.GCA_001704635_00531"/>
<comment type="caution">
    <text evidence="2">The sequence shown here is derived from an EMBL/GenBank/DDBJ whole genome shotgun (WGS) entry which is preliminary data.</text>
</comment>
<protein>
    <submittedName>
        <fullName evidence="2">Uncharacterized protein</fullName>
    </submittedName>
</protein>
<dbReference type="Proteomes" id="UP000186168">
    <property type="component" value="Unassembled WGS sequence"/>
</dbReference>
<sequence length="79" mass="8050">MWAPAPAPVAVVIQATGVWSSGARGRRFSGPPLGATARGRSGGSGIMGVMTTQSPAPWITVAVYENLPGRPHPQAATRA</sequence>
<evidence type="ECO:0000313" key="3">
    <source>
        <dbReference type="Proteomes" id="UP000186168"/>
    </source>
</evidence>
<organism evidence="2 3">
    <name type="scientific">Streptomyces sparsogenes DSM 40356</name>
    <dbReference type="NCBI Taxonomy" id="1331668"/>
    <lineage>
        <taxon>Bacteria</taxon>
        <taxon>Bacillati</taxon>
        <taxon>Actinomycetota</taxon>
        <taxon>Actinomycetes</taxon>
        <taxon>Kitasatosporales</taxon>
        <taxon>Streptomycetaceae</taxon>
        <taxon>Streptomyces</taxon>
    </lineage>
</organism>
<evidence type="ECO:0000256" key="1">
    <source>
        <dbReference type="SAM" id="MobiDB-lite"/>
    </source>
</evidence>
<evidence type="ECO:0000313" key="2">
    <source>
        <dbReference type="EMBL" id="OMI40915.1"/>
    </source>
</evidence>
<keyword evidence="3" id="KW-1185">Reference proteome</keyword>
<proteinExistence type="predicted"/>
<name>A0A1R1SRL0_9ACTN</name>
<reference evidence="2 3" key="1">
    <citation type="submission" date="2013-05" db="EMBL/GenBank/DDBJ databases">
        <title>Genome sequence of Streptomyces sparsogenes DSM 40356.</title>
        <authorList>
            <person name="Coyne S."/>
            <person name="Seebeck F.P."/>
        </authorList>
    </citation>
    <scope>NUCLEOTIDE SEQUENCE [LARGE SCALE GENOMIC DNA]</scope>
    <source>
        <strain evidence="2 3">DSM 40356</strain>
    </source>
</reference>
<dbReference type="AlphaFoldDB" id="A0A1R1SRL0"/>